<dbReference type="PANTHER" id="PTHR24006:SF905">
    <property type="entry name" value="UBIQUITIN CARBOXYL-TERMINAL HYDROLASE 1"/>
    <property type="match status" value="1"/>
</dbReference>
<dbReference type="InterPro" id="IPR038765">
    <property type="entry name" value="Papain-like_cys_pep_sf"/>
</dbReference>
<feature type="region of interest" description="Disordered" evidence="1">
    <location>
        <begin position="386"/>
        <end position="485"/>
    </location>
</feature>
<protein>
    <recommendedName>
        <fullName evidence="2">USP domain-containing protein</fullName>
    </recommendedName>
</protein>
<dbReference type="GO" id="GO:0005829">
    <property type="term" value="C:cytosol"/>
    <property type="evidence" value="ECO:0007669"/>
    <property type="project" value="TreeGrafter"/>
</dbReference>
<dbReference type="InterPro" id="IPR001394">
    <property type="entry name" value="Peptidase_C19_UCH"/>
</dbReference>
<dbReference type="GO" id="GO:0016579">
    <property type="term" value="P:protein deubiquitination"/>
    <property type="evidence" value="ECO:0007669"/>
    <property type="project" value="InterPro"/>
</dbReference>
<dbReference type="SUPFAM" id="SSF54001">
    <property type="entry name" value="Cysteine proteinases"/>
    <property type="match status" value="1"/>
</dbReference>
<evidence type="ECO:0000259" key="2">
    <source>
        <dbReference type="PROSITE" id="PS50235"/>
    </source>
</evidence>
<sequence length="1028" mass="111964">MGAAVVATTAARYGLEANGGASQEVAWEEPQDSIINSGSHVIVPHTLKLAVRTKKWRPRTLEEVIQFNFGYIGLSNVGNSCFLNSTTQLVFAADGFAKELIHSTFFSRERTEAAAADAVVQGNVEVAVKVLSELLQPRDTYGKYRRSRYYYGAADDDLDAYDPRKAKVCLAVLFAQMYVQLYEHFQDAVTGVVEDEDGDDSEGDGAAATSGGAYINSGYGTTTTNKSSYAHGSGGGSWSSASYPAAAIDPSYFMDALPYPFHTRTQQDASEYHKVVFDIVDTEEKKEVSAAPAAADKAEAAANPVVTSVTKWFAGTSQTTMVCDDCGTRRQHINEFLDLCIPMKKVKQMKRKVMTVAVRATETQADPWHSGAAGAQVRHTTAGPITAVTTYGPRGSSSNSSSDSSHTPESAQPRAAAAASHNPFGDTSDDSSDAGSDTNQRLRSCTSAPSQSASSESSPSRTSSERRAATAGEAAGDGPPPVPPKVETKTVEIVVREITVDLQTLLLAVTLPFFNQELLTADNQTSCTVCAKKTDTRLYTQILPNAPHFESRTPFYLTLQLNRFEYNKRLYNYAKVFEEVPLNEVLFLPVCHQPALDAAPRLVPYTIKAVIVHSGSTPHSGHYYCIVRRRHRVAAARTVAAVRAAAADAAGASDDTDREGEEASQWKAKAAAAAEAAAEKERAQAVQNQNSVREYIENYTTAFTSYYNSCVTEHQDDLPTLNDKLYHLYENFTRAHQHPQRPPPPPDGGEAATDSSAEDPPIVISADFYDQWYVCNDSNTSAAAMDRIRNIFCHHQSDRSGLHRRGEDQDGEDPYGSSYLPPYGGRSYHSMETSYLLLYEQMNSDGSLQENANVFASSPTSPSDESPNSHHNNSTSRDENTFYDDARYLFEHLPVSLQPLCKREPSLPPQPQQNTEVHTTYNATTTTVDTYADDYTYYNTPSHNYYSPDYGTHYSDNIYGDQTSYVGVTAATGTGDAIYGSTAAEGGQGSQGYPQQATHEEAEEADTGRDNDVDDDLYEGAQGPNALD</sequence>
<dbReference type="AlphaFoldDB" id="S9TGI3"/>
<dbReference type="Pfam" id="PF00443">
    <property type="entry name" value="UCH"/>
    <property type="match status" value="1"/>
</dbReference>
<feature type="region of interest" description="Disordered" evidence="1">
    <location>
        <begin position="735"/>
        <end position="758"/>
    </location>
</feature>
<dbReference type="GO" id="GO:0004843">
    <property type="term" value="F:cysteine-type deubiquitinase activity"/>
    <property type="evidence" value="ECO:0007669"/>
    <property type="project" value="InterPro"/>
</dbReference>
<dbReference type="InterPro" id="IPR028889">
    <property type="entry name" value="USP"/>
</dbReference>
<feature type="compositionally biased region" description="Low complexity" evidence="1">
    <location>
        <begin position="433"/>
        <end position="462"/>
    </location>
</feature>
<feature type="region of interest" description="Disordered" evidence="1">
    <location>
        <begin position="798"/>
        <end position="824"/>
    </location>
</feature>
<feature type="compositionally biased region" description="Low complexity" evidence="1">
    <location>
        <begin position="396"/>
        <end position="405"/>
    </location>
</feature>
<feature type="compositionally biased region" description="Basic and acidic residues" evidence="1">
    <location>
        <begin position="798"/>
        <end position="808"/>
    </location>
</feature>
<proteinExistence type="predicted"/>
<dbReference type="InterPro" id="IPR050164">
    <property type="entry name" value="Peptidase_C19"/>
</dbReference>
<evidence type="ECO:0000313" key="3">
    <source>
        <dbReference type="EMBL" id="EPY17122.1"/>
    </source>
</evidence>
<dbReference type="GO" id="GO:0005634">
    <property type="term" value="C:nucleus"/>
    <property type="evidence" value="ECO:0007669"/>
    <property type="project" value="TreeGrafter"/>
</dbReference>
<dbReference type="Proteomes" id="UP000015354">
    <property type="component" value="Unassembled WGS sequence"/>
</dbReference>
<reference evidence="3 4" key="1">
    <citation type="journal article" date="2013" name="PLoS ONE">
        <title>Predicting the Proteins of Angomonas deanei, Strigomonas culicis and Their Respective Endosymbionts Reveals New Aspects of the Trypanosomatidae Family.</title>
        <authorList>
            <person name="Motta M.C."/>
            <person name="Martins A.C."/>
            <person name="de Souza S.S."/>
            <person name="Catta-Preta C.M."/>
            <person name="Silva R."/>
            <person name="Klein C.C."/>
            <person name="de Almeida L.G."/>
            <person name="de Lima Cunha O."/>
            <person name="Ciapina L.P."/>
            <person name="Brocchi M."/>
            <person name="Colabardini A.C."/>
            <person name="de Araujo Lima B."/>
            <person name="Machado C.R."/>
            <person name="de Almeida Soares C.M."/>
            <person name="Probst C.M."/>
            <person name="de Menezes C.B."/>
            <person name="Thompson C.E."/>
            <person name="Bartholomeu D.C."/>
            <person name="Gradia D.F."/>
            <person name="Pavoni D.P."/>
            <person name="Grisard E.C."/>
            <person name="Fantinatti-Garboggini F."/>
            <person name="Marchini F.K."/>
            <person name="Rodrigues-Luiz G.F."/>
            <person name="Wagner G."/>
            <person name="Goldman G.H."/>
            <person name="Fietto J.L."/>
            <person name="Elias M.C."/>
            <person name="Goldman M.H."/>
            <person name="Sagot M.F."/>
            <person name="Pereira M."/>
            <person name="Stoco P.H."/>
            <person name="de Mendonca-Neto R.P."/>
            <person name="Teixeira S.M."/>
            <person name="Maciel T.E."/>
            <person name="de Oliveira Mendes T.A."/>
            <person name="Urmenyi T.P."/>
            <person name="de Souza W."/>
            <person name="Schenkman S."/>
            <person name="de Vasconcelos A.T."/>
        </authorList>
    </citation>
    <scope>NUCLEOTIDE SEQUENCE [LARGE SCALE GENOMIC DNA]</scope>
</reference>
<organism evidence="3 4">
    <name type="scientific">Strigomonas culicis</name>
    <dbReference type="NCBI Taxonomy" id="28005"/>
    <lineage>
        <taxon>Eukaryota</taxon>
        <taxon>Discoba</taxon>
        <taxon>Euglenozoa</taxon>
        <taxon>Kinetoplastea</taxon>
        <taxon>Metakinetoplastina</taxon>
        <taxon>Trypanosomatida</taxon>
        <taxon>Trypanosomatidae</taxon>
        <taxon>Strigomonadinae</taxon>
        <taxon>Strigomonas</taxon>
    </lineage>
</organism>
<keyword evidence="4" id="KW-1185">Reference proteome</keyword>
<dbReference type="OrthoDB" id="2420415at2759"/>
<dbReference type="Gene3D" id="3.90.70.10">
    <property type="entry name" value="Cysteine proteinases"/>
    <property type="match status" value="1"/>
</dbReference>
<feature type="domain" description="USP" evidence="2">
    <location>
        <begin position="72"/>
        <end position="698"/>
    </location>
</feature>
<evidence type="ECO:0000256" key="1">
    <source>
        <dbReference type="SAM" id="MobiDB-lite"/>
    </source>
</evidence>
<evidence type="ECO:0000313" key="4">
    <source>
        <dbReference type="Proteomes" id="UP000015354"/>
    </source>
</evidence>
<comment type="caution">
    <text evidence="3">The sequence shown here is derived from an EMBL/GenBank/DDBJ whole genome shotgun (WGS) entry which is preliminary data.</text>
</comment>
<name>S9TGI3_9TRYP</name>
<feature type="compositionally biased region" description="Polar residues" evidence="1">
    <location>
        <begin position="852"/>
        <end position="875"/>
    </location>
</feature>
<feature type="region of interest" description="Disordered" evidence="1">
    <location>
        <begin position="852"/>
        <end position="879"/>
    </location>
</feature>
<accession>S9TGI3</accession>
<feature type="region of interest" description="Disordered" evidence="1">
    <location>
        <begin position="980"/>
        <end position="1028"/>
    </location>
</feature>
<dbReference type="PROSITE" id="PS50235">
    <property type="entry name" value="USP_3"/>
    <property type="match status" value="1"/>
</dbReference>
<gene>
    <name evidence="3" type="ORF">STCU_10802</name>
</gene>
<dbReference type="PANTHER" id="PTHR24006">
    <property type="entry name" value="UBIQUITIN CARBOXYL-TERMINAL HYDROLASE"/>
    <property type="match status" value="1"/>
</dbReference>
<dbReference type="EMBL" id="ATMH01010660">
    <property type="protein sequence ID" value="EPY17122.1"/>
    <property type="molecule type" value="Genomic_DNA"/>
</dbReference>